<dbReference type="PANTHER" id="PTHR30055">
    <property type="entry name" value="HTH-TYPE TRANSCRIPTIONAL REGULATOR RUTR"/>
    <property type="match status" value="1"/>
</dbReference>
<proteinExistence type="predicted"/>
<dbReference type="PROSITE" id="PS50977">
    <property type="entry name" value="HTH_TETR_2"/>
    <property type="match status" value="1"/>
</dbReference>
<evidence type="ECO:0000313" key="7">
    <source>
        <dbReference type="Proteomes" id="UP000182915"/>
    </source>
</evidence>
<dbReference type="Pfam" id="PF00440">
    <property type="entry name" value="TetR_N"/>
    <property type="match status" value="1"/>
</dbReference>
<dbReference type="GO" id="GO:0003700">
    <property type="term" value="F:DNA-binding transcription factor activity"/>
    <property type="evidence" value="ECO:0007669"/>
    <property type="project" value="TreeGrafter"/>
</dbReference>
<dbReference type="SUPFAM" id="SSF46689">
    <property type="entry name" value="Homeodomain-like"/>
    <property type="match status" value="1"/>
</dbReference>
<keyword evidence="2 4" id="KW-0238">DNA-binding</keyword>
<dbReference type="InterPro" id="IPR009057">
    <property type="entry name" value="Homeodomain-like_sf"/>
</dbReference>
<feature type="domain" description="HTH tetR-type" evidence="5">
    <location>
        <begin position="9"/>
        <end position="69"/>
    </location>
</feature>
<protein>
    <submittedName>
        <fullName evidence="6">DNA-binding transcriptional regulator, AcrR family</fullName>
    </submittedName>
</protein>
<sequence>MPRVVKQKDIRQVEVLDQALALFLEYGYDNVSLNDLLAVSGTSKGAFYHYFPSKEALVTALAERSAAEAFDRLKPVFEQAGANALERLNAGLAASYEVKMAMGAPEQLAAMASLLKPHNQALFDQIITIWEDLFRPVLTEVIAQGVYEGVFDTFDPEGVGDMIQGFAASMRKTLVGTLNAPDPTSRQEILDVCVKRLKLYGIATDRILGLPDGSTVVLDRKQVEAMIALLSPQPPDGSAT</sequence>
<accession>A0A1H6KVY1</accession>
<keyword evidence="3" id="KW-0804">Transcription</keyword>
<dbReference type="PANTHER" id="PTHR30055:SF234">
    <property type="entry name" value="HTH-TYPE TRANSCRIPTIONAL REGULATOR BETI"/>
    <property type="match status" value="1"/>
</dbReference>
<dbReference type="RefSeq" id="WP_083408420.1">
    <property type="nucleotide sequence ID" value="NZ_LT629971.1"/>
</dbReference>
<evidence type="ECO:0000259" key="5">
    <source>
        <dbReference type="PROSITE" id="PS50977"/>
    </source>
</evidence>
<dbReference type="STRING" id="370526.SAMN04489835_3731"/>
<feature type="DNA-binding region" description="H-T-H motif" evidence="4">
    <location>
        <begin position="32"/>
        <end position="51"/>
    </location>
</feature>
<evidence type="ECO:0000256" key="3">
    <source>
        <dbReference type="ARBA" id="ARBA00023163"/>
    </source>
</evidence>
<dbReference type="GO" id="GO:0000976">
    <property type="term" value="F:transcription cis-regulatory region binding"/>
    <property type="evidence" value="ECO:0007669"/>
    <property type="project" value="TreeGrafter"/>
</dbReference>
<dbReference type="InterPro" id="IPR001647">
    <property type="entry name" value="HTH_TetR"/>
</dbReference>
<gene>
    <name evidence="6" type="ORF">SAMN04489835_3731</name>
</gene>
<evidence type="ECO:0000256" key="2">
    <source>
        <dbReference type="ARBA" id="ARBA00023125"/>
    </source>
</evidence>
<organism evidence="6 7">
    <name type="scientific">Mycolicibacterium rutilum</name>
    <name type="common">Mycobacterium rutilum</name>
    <dbReference type="NCBI Taxonomy" id="370526"/>
    <lineage>
        <taxon>Bacteria</taxon>
        <taxon>Bacillati</taxon>
        <taxon>Actinomycetota</taxon>
        <taxon>Actinomycetes</taxon>
        <taxon>Mycobacteriales</taxon>
        <taxon>Mycobacteriaceae</taxon>
        <taxon>Mycolicibacterium</taxon>
    </lineage>
</organism>
<dbReference type="Proteomes" id="UP000182915">
    <property type="component" value="Chromosome I"/>
</dbReference>
<keyword evidence="1" id="KW-0805">Transcription regulation</keyword>
<dbReference type="EMBL" id="LT629971">
    <property type="protein sequence ID" value="SEH75845.1"/>
    <property type="molecule type" value="Genomic_DNA"/>
</dbReference>
<dbReference type="InterPro" id="IPR050109">
    <property type="entry name" value="HTH-type_TetR-like_transc_reg"/>
</dbReference>
<reference evidence="7" key="1">
    <citation type="submission" date="2016-10" db="EMBL/GenBank/DDBJ databases">
        <authorList>
            <person name="Varghese N."/>
            <person name="Submissions S."/>
        </authorList>
    </citation>
    <scope>NUCLEOTIDE SEQUENCE [LARGE SCALE GENOMIC DNA]</scope>
    <source>
        <strain evidence="7">DSM 45405</strain>
    </source>
</reference>
<name>A0A1H6KVY1_MYCRU</name>
<dbReference type="AlphaFoldDB" id="A0A1H6KVY1"/>
<dbReference type="Gene3D" id="1.10.357.10">
    <property type="entry name" value="Tetracycline Repressor, domain 2"/>
    <property type="match status" value="1"/>
</dbReference>
<dbReference type="PRINTS" id="PR00455">
    <property type="entry name" value="HTHTETR"/>
</dbReference>
<evidence type="ECO:0000256" key="1">
    <source>
        <dbReference type="ARBA" id="ARBA00023015"/>
    </source>
</evidence>
<keyword evidence="7" id="KW-1185">Reference proteome</keyword>
<evidence type="ECO:0000256" key="4">
    <source>
        <dbReference type="PROSITE-ProRule" id="PRU00335"/>
    </source>
</evidence>
<evidence type="ECO:0000313" key="6">
    <source>
        <dbReference type="EMBL" id="SEH75845.1"/>
    </source>
</evidence>
<dbReference type="OrthoDB" id="9816296at2"/>